<dbReference type="Proteomes" id="UP000274131">
    <property type="component" value="Unassembled WGS sequence"/>
</dbReference>
<dbReference type="AlphaFoldDB" id="A0A0N4UZ64"/>
<name>A0A0N4UZ64_ENTVE</name>
<keyword evidence="2" id="KW-0472">Membrane</keyword>
<reference evidence="5" key="1">
    <citation type="submission" date="2017-02" db="UniProtKB">
        <authorList>
            <consortium name="WormBaseParasite"/>
        </authorList>
    </citation>
    <scope>IDENTIFICATION</scope>
</reference>
<accession>A0A0N4UZ64</accession>
<reference evidence="3 4" key="2">
    <citation type="submission" date="2018-10" db="EMBL/GenBank/DDBJ databases">
        <authorList>
            <consortium name="Pathogen Informatics"/>
        </authorList>
    </citation>
    <scope>NUCLEOTIDE SEQUENCE [LARGE SCALE GENOMIC DNA]</scope>
</reference>
<protein>
    <submittedName>
        <fullName evidence="5">Transmembrane protein</fullName>
    </submittedName>
</protein>
<sequence>MVRLRNQNDHFAPVIGRSSKRKKGPVDTSTPISRLPATSAKISRTAKVSPALSEISPVSSAPESRKAARLALKENHKKLKSLMVGVDHVRPMPNKSIFQKDFFEDRPRLLSFFHVLVASVYAFIIFKTVTYFDIDIYIANLWKGFH</sequence>
<dbReference type="EMBL" id="UXUI01007414">
    <property type="protein sequence ID" value="VDD87466.1"/>
    <property type="molecule type" value="Genomic_DNA"/>
</dbReference>
<dbReference type="WBParaSite" id="EVEC_0000290101-mRNA-1">
    <property type="protein sequence ID" value="EVEC_0000290101-mRNA-1"/>
    <property type="gene ID" value="EVEC_0000290101"/>
</dbReference>
<keyword evidence="4" id="KW-1185">Reference proteome</keyword>
<evidence type="ECO:0000313" key="3">
    <source>
        <dbReference type="EMBL" id="VDD87466.1"/>
    </source>
</evidence>
<evidence type="ECO:0000256" key="2">
    <source>
        <dbReference type="SAM" id="Phobius"/>
    </source>
</evidence>
<proteinExistence type="predicted"/>
<organism evidence="5">
    <name type="scientific">Enterobius vermicularis</name>
    <name type="common">Human pinworm</name>
    <dbReference type="NCBI Taxonomy" id="51028"/>
    <lineage>
        <taxon>Eukaryota</taxon>
        <taxon>Metazoa</taxon>
        <taxon>Ecdysozoa</taxon>
        <taxon>Nematoda</taxon>
        <taxon>Chromadorea</taxon>
        <taxon>Rhabditida</taxon>
        <taxon>Spirurina</taxon>
        <taxon>Oxyuridomorpha</taxon>
        <taxon>Oxyuroidea</taxon>
        <taxon>Oxyuridae</taxon>
        <taxon>Enterobius</taxon>
    </lineage>
</organism>
<keyword evidence="2" id="KW-0812">Transmembrane</keyword>
<keyword evidence="2" id="KW-1133">Transmembrane helix</keyword>
<feature type="region of interest" description="Disordered" evidence="1">
    <location>
        <begin position="1"/>
        <end position="34"/>
    </location>
</feature>
<dbReference type="OrthoDB" id="5854408at2759"/>
<evidence type="ECO:0000256" key="1">
    <source>
        <dbReference type="SAM" id="MobiDB-lite"/>
    </source>
</evidence>
<feature type="transmembrane region" description="Helical" evidence="2">
    <location>
        <begin position="109"/>
        <end position="132"/>
    </location>
</feature>
<evidence type="ECO:0000313" key="4">
    <source>
        <dbReference type="Proteomes" id="UP000274131"/>
    </source>
</evidence>
<gene>
    <name evidence="3" type="ORF">EVEC_LOCUS2609</name>
</gene>
<evidence type="ECO:0000313" key="5">
    <source>
        <dbReference type="WBParaSite" id="EVEC_0000290101-mRNA-1"/>
    </source>
</evidence>